<dbReference type="Pfam" id="PF09123">
    <property type="entry name" value="DUF1931"/>
    <property type="match status" value="1"/>
</dbReference>
<dbReference type="SUPFAM" id="SSF47113">
    <property type="entry name" value="Histone-fold"/>
    <property type="match status" value="1"/>
</dbReference>
<dbReference type="CDD" id="cd22923">
    <property type="entry name" value="HFD_Aq328-like_rpt2"/>
    <property type="match status" value="1"/>
</dbReference>
<dbReference type="Proteomes" id="UP001165135">
    <property type="component" value="Unassembled WGS sequence"/>
</dbReference>
<dbReference type="GO" id="GO:0046982">
    <property type="term" value="F:protein heterodimerization activity"/>
    <property type="evidence" value="ECO:0007669"/>
    <property type="project" value="InterPro"/>
</dbReference>
<dbReference type="Gene3D" id="1.10.20.10">
    <property type="entry name" value="Histone, subunit A"/>
    <property type="match status" value="1"/>
</dbReference>
<accession>A0A9W6RGX9</accession>
<reference evidence="1" key="1">
    <citation type="submission" date="2023-03" db="EMBL/GenBank/DDBJ databases">
        <title>Actinoallomurus iriomotensis NBRC 103681.</title>
        <authorList>
            <person name="Ichikawa N."/>
            <person name="Sato H."/>
            <person name="Tonouchi N."/>
        </authorList>
    </citation>
    <scope>NUCLEOTIDE SEQUENCE</scope>
    <source>
        <strain evidence="1">NBRC 103681</strain>
    </source>
</reference>
<evidence type="ECO:0000313" key="2">
    <source>
        <dbReference type="Proteomes" id="UP001165135"/>
    </source>
</evidence>
<dbReference type="RefSeq" id="WP_285619441.1">
    <property type="nucleotide sequence ID" value="NZ_BSTJ01000002.1"/>
</dbReference>
<evidence type="ECO:0008006" key="3">
    <source>
        <dbReference type="Google" id="ProtNLM"/>
    </source>
</evidence>
<sequence>MPPTGIPQFQRLFRAAASLDIDKDDLKRYDDFVDGKIYDLILIGQAHAKANARDIIQPHDLPVTKGLQESIHEFRKLEEEIELASLLERLAKHPPFELMVADETEAGLPQIAGGLSVALARAFKLIDPKLKNPQTEHWERVARVFDLLL</sequence>
<dbReference type="InterPro" id="IPR015207">
    <property type="entry name" value="DUF1931"/>
</dbReference>
<gene>
    <name evidence="1" type="ORF">Airi01_021240</name>
</gene>
<dbReference type="EMBL" id="BSTJ01000002">
    <property type="protein sequence ID" value="GLY73857.1"/>
    <property type="molecule type" value="Genomic_DNA"/>
</dbReference>
<organism evidence="1 2">
    <name type="scientific">Actinoallomurus iriomotensis</name>
    <dbReference type="NCBI Taxonomy" id="478107"/>
    <lineage>
        <taxon>Bacteria</taxon>
        <taxon>Bacillati</taxon>
        <taxon>Actinomycetota</taxon>
        <taxon>Actinomycetes</taxon>
        <taxon>Streptosporangiales</taxon>
        <taxon>Thermomonosporaceae</taxon>
        <taxon>Actinoallomurus</taxon>
    </lineage>
</organism>
<evidence type="ECO:0000313" key="1">
    <source>
        <dbReference type="EMBL" id="GLY73857.1"/>
    </source>
</evidence>
<dbReference type="AlphaFoldDB" id="A0A9W6RGX9"/>
<comment type="caution">
    <text evidence="1">The sequence shown here is derived from an EMBL/GenBank/DDBJ whole genome shotgun (WGS) entry which is preliminary data.</text>
</comment>
<name>A0A9W6RGX9_9ACTN</name>
<proteinExistence type="predicted"/>
<dbReference type="CDD" id="cd22922">
    <property type="entry name" value="HFD_Aq328-like_rpt1"/>
    <property type="match status" value="1"/>
</dbReference>
<dbReference type="InterPro" id="IPR009072">
    <property type="entry name" value="Histone-fold"/>
</dbReference>
<protein>
    <recommendedName>
        <fullName evidence="3">DUF1931 family protein</fullName>
    </recommendedName>
</protein>